<dbReference type="STRING" id="333673.A0A3M0JC78"/>
<proteinExistence type="predicted"/>
<name>A0A3M0JC78_HIRRU</name>
<organism evidence="2 3">
    <name type="scientific">Hirundo rustica rustica</name>
    <dbReference type="NCBI Taxonomy" id="333673"/>
    <lineage>
        <taxon>Eukaryota</taxon>
        <taxon>Metazoa</taxon>
        <taxon>Chordata</taxon>
        <taxon>Craniata</taxon>
        <taxon>Vertebrata</taxon>
        <taxon>Euteleostomi</taxon>
        <taxon>Archelosauria</taxon>
        <taxon>Archosauria</taxon>
        <taxon>Dinosauria</taxon>
        <taxon>Saurischia</taxon>
        <taxon>Theropoda</taxon>
        <taxon>Coelurosauria</taxon>
        <taxon>Aves</taxon>
        <taxon>Neognathae</taxon>
        <taxon>Neoaves</taxon>
        <taxon>Telluraves</taxon>
        <taxon>Australaves</taxon>
        <taxon>Passeriformes</taxon>
        <taxon>Sylvioidea</taxon>
        <taxon>Hirundinidae</taxon>
        <taxon>Hirundo</taxon>
    </lineage>
</organism>
<reference evidence="2 3" key="1">
    <citation type="submission" date="2018-07" db="EMBL/GenBank/DDBJ databases">
        <title>A high quality draft genome assembly of the barn swallow (H. rustica rustica).</title>
        <authorList>
            <person name="Formenti G."/>
            <person name="Chiara M."/>
            <person name="Poveda L."/>
            <person name="Francoijs K.-J."/>
            <person name="Bonisoli-Alquati A."/>
            <person name="Canova L."/>
            <person name="Gianfranceschi L."/>
            <person name="Horner D.S."/>
            <person name="Saino N."/>
        </authorList>
    </citation>
    <scope>NUCLEOTIDE SEQUENCE [LARGE SCALE GENOMIC DNA]</scope>
    <source>
        <strain evidence="2">Chelidonia</strain>
        <tissue evidence="2">Blood</tissue>
    </source>
</reference>
<comment type="caution">
    <text evidence="2">The sequence shown here is derived from an EMBL/GenBank/DDBJ whole genome shotgun (WGS) entry which is preliminary data.</text>
</comment>
<dbReference type="AlphaFoldDB" id="A0A3M0JC78"/>
<feature type="region of interest" description="Disordered" evidence="1">
    <location>
        <begin position="76"/>
        <end position="101"/>
    </location>
</feature>
<evidence type="ECO:0000256" key="1">
    <source>
        <dbReference type="SAM" id="MobiDB-lite"/>
    </source>
</evidence>
<evidence type="ECO:0000313" key="3">
    <source>
        <dbReference type="Proteomes" id="UP000269221"/>
    </source>
</evidence>
<sequence length="124" mass="13400">MKAMVEHAQNRRLLVDSDSDKEPAKPCPNPTAQTKPTDVLQEDPQLQSKKPRTESWEQSVGKLSSKAQLAGLVARRMQKPDPALQNRMETQGTAANTTSLPAAAATSSLDLLGAYSHSEESTSN</sequence>
<evidence type="ECO:0000313" key="2">
    <source>
        <dbReference type="EMBL" id="RMB98552.1"/>
    </source>
</evidence>
<dbReference type="Proteomes" id="UP000269221">
    <property type="component" value="Unassembled WGS sequence"/>
</dbReference>
<feature type="region of interest" description="Disordered" evidence="1">
    <location>
        <begin position="1"/>
        <end position="62"/>
    </location>
</feature>
<dbReference type="EMBL" id="QRBI01000152">
    <property type="protein sequence ID" value="RMB98552.1"/>
    <property type="molecule type" value="Genomic_DNA"/>
</dbReference>
<dbReference type="OrthoDB" id="674963at2759"/>
<keyword evidence="3" id="KW-1185">Reference proteome</keyword>
<protein>
    <submittedName>
        <fullName evidence="2">Uncharacterized protein</fullName>
    </submittedName>
</protein>
<feature type="compositionally biased region" description="Basic and acidic residues" evidence="1">
    <location>
        <begin position="1"/>
        <end position="24"/>
    </location>
</feature>
<accession>A0A3M0JC78</accession>
<gene>
    <name evidence="2" type="ORF">DUI87_24768</name>
</gene>